<comment type="caution">
    <text evidence="7">The sequence shown here is derived from an EMBL/GenBank/DDBJ whole genome shotgun (WGS) entry which is preliminary data.</text>
</comment>
<dbReference type="InterPro" id="IPR038718">
    <property type="entry name" value="SNF2-like_sf"/>
</dbReference>
<evidence type="ECO:0000313" key="8">
    <source>
        <dbReference type="Proteomes" id="UP000807025"/>
    </source>
</evidence>
<feature type="domain" description="Helicase C-terminal" evidence="6">
    <location>
        <begin position="783"/>
        <end position="938"/>
    </location>
</feature>
<feature type="compositionally biased region" description="Basic and acidic residues" evidence="4">
    <location>
        <begin position="629"/>
        <end position="661"/>
    </location>
</feature>
<dbReference type="GO" id="GO:0016787">
    <property type="term" value="F:hydrolase activity"/>
    <property type="evidence" value="ECO:0007669"/>
    <property type="project" value="UniProtKB-KW"/>
</dbReference>
<dbReference type="PANTHER" id="PTHR10799">
    <property type="entry name" value="SNF2/RAD54 HELICASE FAMILY"/>
    <property type="match status" value="1"/>
</dbReference>
<dbReference type="AlphaFoldDB" id="A0A9P5ZWW3"/>
<dbReference type="GO" id="GO:0005524">
    <property type="term" value="F:ATP binding"/>
    <property type="evidence" value="ECO:0007669"/>
    <property type="project" value="InterPro"/>
</dbReference>
<gene>
    <name evidence="7" type="ORF">BDN71DRAFT_1446889</name>
</gene>
<feature type="region of interest" description="Disordered" evidence="4">
    <location>
        <begin position="41"/>
        <end position="99"/>
    </location>
</feature>
<evidence type="ECO:0000256" key="4">
    <source>
        <dbReference type="SAM" id="MobiDB-lite"/>
    </source>
</evidence>
<feature type="domain" description="Helicase ATP-binding" evidence="5">
    <location>
        <begin position="257"/>
        <end position="543"/>
    </location>
</feature>
<dbReference type="SUPFAM" id="SSF52540">
    <property type="entry name" value="P-loop containing nucleoside triphosphate hydrolases"/>
    <property type="match status" value="2"/>
</dbReference>
<keyword evidence="8" id="KW-1185">Reference proteome</keyword>
<organism evidence="7 8">
    <name type="scientific">Pleurotus eryngii</name>
    <name type="common">Boletus of the steppes</name>
    <dbReference type="NCBI Taxonomy" id="5323"/>
    <lineage>
        <taxon>Eukaryota</taxon>
        <taxon>Fungi</taxon>
        <taxon>Dikarya</taxon>
        <taxon>Basidiomycota</taxon>
        <taxon>Agaricomycotina</taxon>
        <taxon>Agaricomycetes</taxon>
        <taxon>Agaricomycetidae</taxon>
        <taxon>Agaricales</taxon>
        <taxon>Pleurotineae</taxon>
        <taxon>Pleurotaceae</taxon>
        <taxon>Pleurotus</taxon>
    </lineage>
</organism>
<dbReference type="InterPro" id="IPR049730">
    <property type="entry name" value="SNF2/RAD54-like_C"/>
</dbReference>
<dbReference type="Gene3D" id="3.40.50.300">
    <property type="entry name" value="P-loop containing nucleotide triphosphate hydrolases"/>
    <property type="match status" value="2"/>
</dbReference>
<dbReference type="SMART" id="SM00487">
    <property type="entry name" value="DEXDc"/>
    <property type="match status" value="1"/>
</dbReference>
<dbReference type="PROSITE" id="PS51192">
    <property type="entry name" value="HELICASE_ATP_BIND_1"/>
    <property type="match status" value="1"/>
</dbReference>
<dbReference type="InterPro" id="IPR001650">
    <property type="entry name" value="Helicase_C-like"/>
</dbReference>
<feature type="compositionally biased region" description="Low complexity" evidence="4">
    <location>
        <begin position="73"/>
        <end position="87"/>
    </location>
</feature>
<name>A0A9P5ZWW3_PLEER</name>
<dbReference type="OrthoDB" id="5857104at2759"/>
<dbReference type="SMART" id="SM00490">
    <property type="entry name" value="HELICc"/>
    <property type="match status" value="1"/>
</dbReference>
<feature type="region of interest" description="Disordered" evidence="4">
    <location>
        <begin position="346"/>
        <end position="460"/>
    </location>
</feature>
<feature type="compositionally biased region" description="Basic residues" evidence="4">
    <location>
        <begin position="370"/>
        <end position="388"/>
    </location>
</feature>
<feature type="compositionally biased region" description="Basic residues" evidence="4">
    <location>
        <begin position="401"/>
        <end position="411"/>
    </location>
</feature>
<dbReference type="Pfam" id="PF00176">
    <property type="entry name" value="SNF2-rel_dom"/>
    <property type="match status" value="2"/>
</dbReference>
<keyword evidence="3" id="KW-0067">ATP-binding</keyword>
<dbReference type="InterPro" id="IPR027417">
    <property type="entry name" value="P-loop_NTPase"/>
</dbReference>
<feature type="region of interest" description="Disordered" evidence="4">
    <location>
        <begin position="629"/>
        <end position="683"/>
    </location>
</feature>
<feature type="region of interest" description="Disordered" evidence="4">
    <location>
        <begin position="187"/>
        <end position="223"/>
    </location>
</feature>
<evidence type="ECO:0000256" key="2">
    <source>
        <dbReference type="ARBA" id="ARBA00022801"/>
    </source>
</evidence>
<evidence type="ECO:0000256" key="1">
    <source>
        <dbReference type="ARBA" id="ARBA00022741"/>
    </source>
</evidence>
<reference evidence="7" key="1">
    <citation type="submission" date="2020-11" db="EMBL/GenBank/DDBJ databases">
        <authorList>
            <consortium name="DOE Joint Genome Institute"/>
            <person name="Ahrendt S."/>
            <person name="Riley R."/>
            <person name="Andreopoulos W."/>
            <person name="Labutti K."/>
            <person name="Pangilinan J."/>
            <person name="Ruiz-Duenas F.J."/>
            <person name="Barrasa J.M."/>
            <person name="Sanchez-Garcia M."/>
            <person name="Camarero S."/>
            <person name="Miyauchi S."/>
            <person name="Serrano A."/>
            <person name="Linde D."/>
            <person name="Babiker R."/>
            <person name="Drula E."/>
            <person name="Ayuso-Fernandez I."/>
            <person name="Pacheco R."/>
            <person name="Padilla G."/>
            <person name="Ferreira P."/>
            <person name="Barriuso J."/>
            <person name="Kellner H."/>
            <person name="Castanera R."/>
            <person name="Alfaro M."/>
            <person name="Ramirez L."/>
            <person name="Pisabarro A.G."/>
            <person name="Kuo A."/>
            <person name="Tritt A."/>
            <person name="Lipzen A."/>
            <person name="He G."/>
            <person name="Yan M."/>
            <person name="Ng V."/>
            <person name="Cullen D."/>
            <person name="Martin F."/>
            <person name="Rosso M.-N."/>
            <person name="Henrissat B."/>
            <person name="Hibbett D."/>
            <person name="Martinez A.T."/>
            <person name="Grigoriev I.V."/>
        </authorList>
    </citation>
    <scope>NUCLEOTIDE SEQUENCE</scope>
    <source>
        <strain evidence="7">ATCC 90797</strain>
    </source>
</reference>
<accession>A0A9P5ZWW3</accession>
<dbReference type="PROSITE" id="PS51194">
    <property type="entry name" value="HELICASE_CTER"/>
    <property type="match status" value="1"/>
</dbReference>
<dbReference type="Gene3D" id="3.40.50.10810">
    <property type="entry name" value="Tandem AAA-ATPase domain"/>
    <property type="match status" value="2"/>
</dbReference>
<keyword evidence="1" id="KW-0547">Nucleotide-binding</keyword>
<evidence type="ECO:0000256" key="3">
    <source>
        <dbReference type="ARBA" id="ARBA00022840"/>
    </source>
</evidence>
<keyword evidence="2" id="KW-0378">Hydrolase</keyword>
<dbReference type="CDD" id="cd18793">
    <property type="entry name" value="SF2_C_SNF"/>
    <property type="match status" value="1"/>
</dbReference>
<evidence type="ECO:0000313" key="7">
    <source>
        <dbReference type="EMBL" id="KAF9495957.1"/>
    </source>
</evidence>
<dbReference type="InterPro" id="IPR000330">
    <property type="entry name" value="SNF2_N"/>
</dbReference>
<feature type="compositionally biased region" description="Acidic residues" evidence="4">
    <location>
        <begin position="415"/>
        <end position="431"/>
    </location>
</feature>
<dbReference type="InterPro" id="IPR014001">
    <property type="entry name" value="Helicase_ATP-bd"/>
</dbReference>
<feature type="compositionally biased region" description="Basic and acidic residues" evidence="4">
    <location>
        <begin position="432"/>
        <end position="460"/>
    </location>
</feature>
<sequence>MPPYRVFGLVCRVAQNDSHDSTDNDHVENMMTAFGRAGTIIVPMSSPPPQSSCEYDEEEEGRDVPSPSEYFGASSTAASSAPSSPTPFKSEDGDYDSDFMTNEEDLGVPDVRMHDGREFVKDEAEEDLDALNLETFNMKQDDLEKLDFILKKSTLYSSILCERMEENKRRQAEGIAALRASKALSSSSAGITDDEADSAPRMKGGKRLRSNGDDEGCSRKRVKSEDLEDEVRIFPQPGLITGAKMKNYQLEGLQWMVALHQNGISGILGDEMGLGKTLQTIAFCAYLRELGFSKPMMIVCPLSVLHNWGSEFEKFAPAIPVCLYHGTPEERAELRRTVLVPLPDVDEDKSSAVPVKTKAQPSKRGTAGKGKAKKAKGAHVKATGKGKARGGQSAKAESTTGRRRSGRQRQKRFVEEEDEEGEVEDGDGVEEEGSHTKAEKAAKEEVVDTRSKEEKEKATKEAVERFPVVVTTYEMVIKDQAQLGVHKWGYIVVDEGHRLKNIDCKLIKEIKKYTTAGRMILTGTPLHNNLAELWSLLNFVLPEIFGDLDTFQELFNLPTMQTTVGSERASHVIDSLHLILKPFLLRRMKADVELSLPPKKEYVLYAPLTEMQKDLYGKVLNGGLRAHLIGRDKKGPSDTEEGSKDTDKAVDEGDGEGDKDGGGGGKMKLRSEERGGKRKVKKHYDVDGDDEEYFKMLERGELDSRGFVLDPTNNDEAEMAKLGREHQHKTTVKQVNNMRLQNTVMQLRKVCSHPFLFDWPVDPKSQELMIDERLVDCSGKMMVLDRLLTELFKRKHKVLLFSQFTTMLDIIEDWATDFKSWKLCRIDGSSPPLVRRNQVDLFQKGGDGPDVPCLFLLSTRAGGLGINLTAADTVIFYDQDWNPQMDIQAQDRAHRIGQTKPVLIFRLVSAHTIETKIMQRANEKRRLEALVIAKGKFKMPGAASAKRGVKSSGMGLVDLAAELLQLEGEKIEVVPNTTAGKRSVLSDADLRVLLDRSPEVFTERGRGWTSAGAREGVHSRGDVKGAKTAFAVYEPAANEANEAVAAMLGEDIKDI</sequence>
<evidence type="ECO:0000259" key="5">
    <source>
        <dbReference type="PROSITE" id="PS51192"/>
    </source>
</evidence>
<dbReference type="EMBL" id="MU154557">
    <property type="protein sequence ID" value="KAF9495957.1"/>
    <property type="molecule type" value="Genomic_DNA"/>
</dbReference>
<evidence type="ECO:0000259" key="6">
    <source>
        <dbReference type="PROSITE" id="PS51194"/>
    </source>
</evidence>
<protein>
    <submittedName>
        <fullName evidence="7">Uncharacterized protein</fullName>
    </submittedName>
</protein>
<proteinExistence type="predicted"/>
<dbReference type="Proteomes" id="UP000807025">
    <property type="component" value="Unassembled WGS sequence"/>
</dbReference>
<dbReference type="Pfam" id="PF00271">
    <property type="entry name" value="Helicase_C"/>
    <property type="match status" value="1"/>
</dbReference>